<organism evidence="3 4">
    <name type="scientific">Oceanobacter antarcticus</name>
    <dbReference type="NCBI Taxonomy" id="3133425"/>
    <lineage>
        <taxon>Bacteria</taxon>
        <taxon>Pseudomonadati</taxon>
        <taxon>Pseudomonadota</taxon>
        <taxon>Gammaproteobacteria</taxon>
        <taxon>Oceanospirillales</taxon>
        <taxon>Oceanospirillaceae</taxon>
        <taxon>Oceanobacter</taxon>
    </lineage>
</organism>
<dbReference type="PROSITE" id="PS50005">
    <property type="entry name" value="TPR"/>
    <property type="match status" value="1"/>
</dbReference>
<keyword evidence="3" id="KW-0808">Transferase</keyword>
<dbReference type="CDD" id="cd02440">
    <property type="entry name" value="AdoMet_MTases"/>
    <property type="match status" value="1"/>
</dbReference>
<dbReference type="RefSeq" id="WP_416204576.1">
    <property type="nucleotide sequence ID" value="NZ_JBBKTX010000001.1"/>
</dbReference>
<evidence type="ECO:0000259" key="2">
    <source>
        <dbReference type="Pfam" id="PF13649"/>
    </source>
</evidence>
<evidence type="ECO:0000256" key="1">
    <source>
        <dbReference type="PROSITE-ProRule" id="PRU00339"/>
    </source>
</evidence>
<name>A0ABW8NDQ0_9GAMM</name>
<dbReference type="Gene3D" id="3.40.50.150">
    <property type="entry name" value="Vaccinia Virus protein VP39"/>
    <property type="match status" value="1"/>
</dbReference>
<evidence type="ECO:0000313" key="3">
    <source>
        <dbReference type="EMBL" id="MFK4751057.1"/>
    </source>
</evidence>
<dbReference type="PANTHER" id="PTHR43591">
    <property type="entry name" value="METHYLTRANSFERASE"/>
    <property type="match status" value="1"/>
</dbReference>
<protein>
    <submittedName>
        <fullName evidence="3">Methyltransferase domain-containing protein</fullName>
    </submittedName>
</protein>
<dbReference type="InterPro" id="IPR041698">
    <property type="entry name" value="Methyltransf_25"/>
</dbReference>
<dbReference type="InterPro" id="IPR029063">
    <property type="entry name" value="SAM-dependent_MTases_sf"/>
</dbReference>
<feature type="domain" description="Methyltransferase" evidence="2">
    <location>
        <begin position="454"/>
        <end position="546"/>
    </location>
</feature>
<dbReference type="SUPFAM" id="SSF53335">
    <property type="entry name" value="S-adenosyl-L-methionine-dependent methyltransferases"/>
    <property type="match status" value="1"/>
</dbReference>
<dbReference type="InterPro" id="IPR019734">
    <property type="entry name" value="TPR_rpt"/>
</dbReference>
<dbReference type="GO" id="GO:0008168">
    <property type="term" value="F:methyltransferase activity"/>
    <property type="evidence" value="ECO:0007669"/>
    <property type="project" value="UniProtKB-KW"/>
</dbReference>
<sequence>MANLLPQLTFQGSTSHASASIRARSLYMAASFAYAQAVEDQDTLTLQRALIQAEQAYQLQPENLQVINLLGRICMRQGQLIPARNWIEVGLAIKHTSPSLLYSAGLIELEDRRPAVAEDYFLRSSQLSRVATRAPFYLAHVRLQQGKYAAAFEDYRQLVRIHRDDVLLQSRLLEAAAGASVDGYCPELAAEVVDYLQLPGDVSSLARLATQLLQCRFQDLQQHALLGINQLTQEPLLLASLHHIALSHPLLERHLTQMRFSLLQGCIHTLELDTQYLPLVLALISQTGINGGCWAETDGEARQLQQLTRLLEYWLEQAADQQDSILPALLMLLMYRPLTATGLLDKLFAIPDDWPEPLRHYLITQINNEQRQRLHRPVIPTFGTPDQALISPPTSSQSATRNQTLQADNCLFYPRWRPLQQHPQGNYFSHLKCLFPMALAALSIPTEHTAELLVAGCGTGREAFKLAQKFTPLNVTAIDLSREALSYGRAHQTDIDVSIDWMQGDLRQISWLGKQFDAIECGGVLQQLPNPLSGLLALAEVLKPGGVIKITLHSRVARQEITRLRQQLDTTAMTSATGLRQLRYALMETALATTAGLSEQQCQQLLQRPDFYSLSGCYELLCRNREQLFDISDASSWLANAGLRWVGMQAQPEAEQLARQTYSCPAGELTPEQWQLLENQSPALFIGRYQFYAIKPAHDQ</sequence>
<comment type="caution">
    <text evidence="3">The sequence shown here is derived from an EMBL/GenBank/DDBJ whole genome shotgun (WGS) entry which is preliminary data.</text>
</comment>
<accession>A0ABW8NDQ0</accession>
<keyword evidence="3" id="KW-0489">Methyltransferase</keyword>
<dbReference type="Proteomes" id="UP001620597">
    <property type="component" value="Unassembled WGS sequence"/>
</dbReference>
<keyword evidence="4" id="KW-1185">Reference proteome</keyword>
<dbReference type="GO" id="GO:0032259">
    <property type="term" value="P:methylation"/>
    <property type="evidence" value="ECO:0007669"/>
    <property type="project" value="UniProtKB-KW"/>
</dbReference>
<proteinExistence type="predicted"/>
<dbReference type="Gene3D" id="1.25.40.10">
    <property type="entry name" value="Tetratricopeptide repeat domain"/>
    <property type="match status" value="1"/>
</dbReference>
<keyword evidence="1" id="KW-0802">TPR repeat</keyword>
<reference evidence="3 4" key="1">
    <citation type="submission" date="2024-03" db="EMBL/GenBank/DDBJ databases">
        <title>High-quality draft genome sequence of Oceanobacter sp. wDCs-4.</title>
        <authorList>
            <person name="Dong C."/>
        </authorList>
    </citation>
    <scope>NUCLEOTIDE SEQUENCE [LARGE SCALE GENOMIC DNA]</scope>
    <source>
        <strain evidence="4">wDCs-4</strain>
    </source>
</reference>
<feature type="repeat" description="TPR" evidence="1">
    <location>
        <begin position="132"/>
        <end position="165"/>
    </location>
</feature>
<gene>
    <name evidence="3" type="ORF">WG929_01420</name>
</gene>
<evidence type="ECO:0000313" key="4">
    <source>
        <dbReference type="Proteomes" id="UP001620597"/>
    </source>
</evidence>
<dbReference type="InterPro" id="IPR011990">
    <property type="entry name" value="TPR-like_helical_dom_sf"/>
</dbReference>
<dbReference type="Pfam" id="PF13649">
    <property type="entry name" value="Methyltransf_25"/>
    <property type="match status" value="1"/>
</dbReference>
<dbReference type="EMBL" id="JBBKTX010000001">
    <property type="protein sequence ID" value="MFK4751057.1"/>
    <property type="molecule type" value="Genomic_DNA"/>
</dbReference>
<dbReference type="PANTHER" id="PTHR43591:SF109">
    <property type="entry name" value="METHYLTRANSFERASE TYPE 11 DOMAIN-CONTAINING PROTEIN"/>
    <property type="match status" value="1"/>
</dbReference>
<dbReference type="SUPFAM" id="SSF48452">
    <property type="entry name" value="TPR-like"/>
    <property type="match status" value="1"/>
</dbReference>